<dbReference type="GO" id="GO:0016301">
    <property type="term" value="F:kinase activity"/>
    <property type="evidence" value="ECO:0007669"/>
    <property type="project" value="UniProtKB-KW"/>
</dbReference>
<dbReference type="PROSITE" id="PS00584">
    <property type="entry name" value="PFKB_KINASES_2"/>
    <property type="match status" value="1"/>
</dbReference>
<dbReference type="InterPro" id="IPR029056">
    <property type="entry name" value="Ribokinase-like"/>
</dbReference>
<dbReference type="Proteomes" id="UP001190700">
    <property type="component" value="Unassembled WGS sequence"/>
</dbReference>
<reference evidence="5 6" key="1">
    <citation type="journal article" date="2015" name="Genome Biol. Evol.">
        <title>Comparative Genomics of a Bacterivorous Green Alga Reveals Evolutionary Causalities and Consequences of Phago-Mixotrophic Mode of Nutrition.</title>
        <authorList>
            <person name="Burns J.A."/>
            <person name="Paasch A."/>
            <person name="Narechania A."/>
            <person name="Kim E."/>
        </authorList>
    </citation>
    <scope>NUCLEOTIDE SEQUENCE [LARGE SCALE GENOMIC DNA]</scope>
    <source>
        <strain evidence="5 6">PLY_AMNH</strain>
    </source>
</reference>
<evidence type="ECO:0000256" key="2">
    <source>
        <dbReference type="ARBA" id="ARBA00022723"/>
    </source>
</evidence>
<proteinExistence type="predicted"/>
<keyword evidence="3" id="KW-0418">Kinase</keyword>
<keyword evidence="6" id="KW-1185">Reference proteome</keyword>
<dbReference type="AlphaFoldDB" id="A0AAE0G973"/>
<dbReference type="InterPro" id="IPR011611">
    <property type="entry name" value="PfkB_dom"/>
</dbReference>
<dbReference type="Gene3D" id="3.40.1190.20">
    <property type="match status" value="1"/>
</dbReference>
<dbReference type="GO" id="GO:0005737">
    <property type="term" value="C:cytoplasm"/>
    <property type="evidence" value="ECO:0007669"/>
    <property type="project" value="TreeGrafter"/>
</dbReference>
<dbReference type="PANTHER" id="PTHR42909:SF1">
    <property type="entry name" value="CARBOHYDRATE KINASE PFKB DOMAIN-CONTAINING PROTEIN"/>
    <property type="match status" value="1"/>
</dbReference>
<evidence type="ECO:0000256" key="1">
    <source>
        <dbReference type="ARBA" id="ARBA00022679"/>
    </source>
</evidence>
<evidence type="ECO:0000313" key="6">
    <source>
        <dbReference type="Proteomes" id="UP001190700"/>
    </source>
</evidence>
<evidence type="ECO:0000256" key="3">
    <source>
        <dbReference type="ARBA" id="ARBA00022777"/>
    </source>
</evidence>
<name>A0AAE0G973_9CHLO</name>
<evidence type="ECO:0000313" key="5">
    <source>
        <dbReference type="EMBL" id="KAK3273819.1"/>
    </source>
</evidence>
<dbReference type="GO" id="GO:0046872">
    <property type="term" value="F:metal ion binding"/>
    <property type="evidence" value="ECO:0007669"/>
    <property type="project" value="UniProtKB-KW"/>
</dbReference>
<dbReference type="GO" id="GO:0016798">
    <property type="term" value="F:hydrolase activity, acting on glycosyl bonds"/>
    <property type="evidence" value="ECO:0007669"/>
    <property type="project" value="TreeGrafter"/>
</dbReference>
<dbReference type="PANTHER" id="PTHR42909">
    <property type="entry name" value="ZGC:136858"/>
    <property type="match status" value="1"/>
</dbReference>
<keyword evidence="1" id="KW-0808">Transferase</keyword>
<keyword evidence="2" id="KW-0479">Metal-binding</keyword>
<dbReference type="InterPro" id="IPR002173">
    <property type="entry name" value="Carboh/pur_kinase_PfkB_CS"/>
</dbReference>
<dbReference type="EMBL" id="LGRX02008239">
    <property type="protein sequence ID" value="KAK3273819.1"/>
    <property type="molecule type" value="Genomic_DNA"/>
</dbReference>
<gene>
    <name evidence="5" type="ORF">CYMTET_17966</name>
</gene>
<sequence>MSPPAEWRGWRRLQTLSQHLPPADTPLTNPGSGAKRVSLASVKNNAKLMSPPVVIGAMIMDMMGRPKDGYAIQEGASVPGKVVQAPGGVARNVAQTLAALLATSCRPLLISAVGRDPAGDALTAHWESLNLSTRGIRRCDDLSTPLIAATFHASGDLAHCVADVQLLEEGGVTPDWVLGFKEDILQAPVVLLDANLASDVMQLACDLAHSAGVPVWLEPVSAAKAVRALPVLRHLAYCSPNEIELLAIAKALETSMPQRPLAATQGQAGPWAKLGLQEGAALRAAAEALLHAGVKCVVLTVGSCGVIISESTSALDSPNGITPRHTHIPPIPTKVLNVSGAGDSLVAGALAGLVHGASPVEAAAIGTAVAHLTLQVQGNAPKDVVLDDVVAKAATLKKQPLDV</sequence>
<dbReference type="SUPFAM" id="SSF53613">
    <property type="entry name" value="Ribokinase-like"/>
    <property type="match status" value="1"/>
</dbReference>
<organism evidence="5 6">
    <name type="scientific">Cymbomonas tetramitiformis</name>
    <dbReference type="NCBI Taxonomy" id="36881"/>
    <lineage>
        <taxon>Eukaryota</taxon>
        <taxon>Viridiplantae</taxon>
        <taxon>Chlorophyta</taxon>
        <taxon>Pyramimonadophyceae</taxon>
        <taxon>Pyramimonadales</taxon>
        <taxon>Pyramimonadaceae</taxon>
        <taxon>Cymbomonas</taxon>
    </lineage>
</organism>
<accession>A0AAE0G973</accession>
<dbReference type="GO" id="GO:0004730">
    <property type="term" value="F:pseudouridylate synthase activity"/>
    <property type="evidence" value="ECO:0007669"/>
    <property type="project" value="TreeGrafter"/>
</dbReference>
<dbReference type="Pfam" id="PF00294">
    <property type="entry name" value="PfkB"/>
    <property type="match status" value="1"/>
</dbReference>
<comment type="caution">
    <text evidence="5">The sequence shown here is derived from an EMBL/GenBank/DDBJ whole genome shotgun (WGS) entry which is preliminary data.</text>
</comment>
<protein>
    <recommendedName>
        <fullName evidence="4">Carbohydrate kinase PfkB domain-containing protein</fullName>
    </recommendedName>
</protein>
<evidence type="ECO:0000259" key="4">
    <source>
        <dbReference type="Pfam" id="PF00294"/>
    </source>
</evidence>
<feature type="domain" description="Carbohydrate kinase PfkB" evidence="4">
    <location>
        <begin position="53"/>
        <end position="379"/>
    </location>
</feature>